<dbReference type="PANTHER" id="PTHR37481">
    <property type="entry name" value="LIPOPOLYSACCHARIDE EXPORT SYSTEM PROTEIN LPTC"/>
    <property type="match status" value="1"/>
</dbReference>
<keyword evidence="1" id="KW-1003">Cell membrane</keyword>
<dbReference type="AlphaFoldDB" id="U7UMF9"/>
<dbReference type="RefSeq" id="WP_023053374.1">
    <property type="nucleotide sequence ID" value="NZ_AWXA01000021.1"/>
</dbReference>
<dbReference type="GO" id="GO:0015221">
    <property type="term" value="F:lipopolysaccharide transmembrane transporter activity"/>
    <property type="evidence" value="ECO:0007669"/>
    <property type="project" value="InterPro"/>
</dbReference>
<dbReference type="STRING" id="1111454.HMPREF1250_0724"/>
<dbReference type="InterPro" id="IPR010664">
    <property type="entry name" value="LipoPS_assembly_LptC-rel"/>
</dbReference>
<keyword evidence="7" id="KW-1185">Reference proteome</keyword>
<gene>
    <name evidence="6" type="primary">lptC</name>
    <name evidence="6" type="ORF">HMPREF1250_0724</name>
</gene>
<dbReference type="EMBL" id="AWXA01000021">
    <property type="protein sequence ID" value="ERT60491.1"/>
    <property type="molecule type" value="Genomic_DNA"/>
</dbReference>
<proteinExistence type="predicted"/>
<keyword evidence="4" id="KW-1133">Transmembrane helix</keyword>
<evidence type="ECO:0000256" key="3">
    <source>
        <dbReference type="ARBA" id="ARBA00022692"/>
    </source>
</evidence>
<organism evidence="6 7">
    <name type="scientific">Megasphaera vaginalis</name>
    <name type="common">ex Srinivasan et al. 2021</name>
    <dbReference type="NCBI Taxonomy" id="1111454"/>
    <lineage>
        <taxon>Bacteria</taxon>
        <taxon>Bacillati</taxon>
        <taxon>Bacillota</taxon>
        <taxon>Negativicutes</taxon>
        <taxon>Veillonellales</taxon>
        <taxon>Veillonellaceae</taxon>
        <taxon>Megasphaera</taxon>
    </lineage>
</organism>
<sequence length="186" mass="20286">MIAYMKKNKMPLLFGCTIILLGLAWYFLLVTPSSDGNAKKPDHLVEFQGSELEEQQAGQLVWRLTAEKIQIDTDTNTVYLTKPQAVIVDADGTEIHIHAETGIVRRNEQVIEIKPPVAATTDANDALQTDGAVYYNMSTRLISGGKVTINRHDGTTLAGDAFETNAALDNVTLTGHAKVTKEEGTT</sequence>
<reference evidence="6 7" key="1">
    <citation type="submission" date="2013-09" db="EMBL/GenBank/DDBJ databases">
        <authorList>
            <person name="Durkin A.S."/>
            <person name="Haft D.R."/>
            <person name="McCorrison J."/>
            <person name="Torralba M."/>
            <person name="Gillis M."/>
            <person name="Haft D.H."/>
            <person name="Methe B."/>
            <person name="Sutton G."/>
            <person name="Nelson K.E."/>
        </authorList>
    </citation>
    <scope>NUCLEOTIDE SEQUENCE [LARGE SCALE GENOMIC DNA]</scope>
    <source>
        <strain evidence="6 7">BV3C16-1</strain>
    </source>
</reference>
<dbReference type="PATRIC" id="fig|1111454.3.peg.897"/>
<dbReference type="NCBIfam" id="TIGR04409">
    <property type="entry name" value="LptC_YrbK"/>
    <property type="match status" value="1"/>
</dbReference>
<keyword evidence="2" id="KW-0997">Cell inner membrane</keyword>
<dbReference type="Proteomes" id="UP000017090">
    <property type="component" value="Unassembled WGS sequence"/>
</dbReference>
<dbReference type="InterPro" id="IPR026265">
    <property type="entry name" value="LptC"/>
</dbReference>
<protein>
    <submittedName>
        <fullName evidence="6">LPS ABC transporter, LPS-binding protein LptC</fullName>
    </submittedName>
</protein>
<evidence type="ECO:0000313" key="6">
    <source>
        <dbReference type="EMBL" id="ERT60491.1"/>
    </source>
</evidence>
<comment type="caution">
    <text evidence="6">The sequence shown here is derived from an EMBL/GenBank/DDBJ whole genome shotgun (WGS) entry which is preliminary data.</text>
</comment>
<keyword evidence="5" id="KW-0472">Membrane</keyword>
<dbReference type="eggNOG" id="COG3117">
    <property type="taxonomic scope" value="Bacteria"/>
</dbReference>
<dbReference type="OrthoDB" id="1629081at2"/>
<evidence type="ECO:0000313" key="7">
    <source>
        <dbReference type="Proteomes" id="UP000017090"/>
    </source>
</evidence>
<dbReference type="Gene3D" id="2.60.450.10">
    <property type="entry name" value="Lipopolysaccharide (LPS) transport protein A like domain"/>
    <property type="match status" value="1"/>
</dbReference>
<evidence type="ECO:0000256" key="1">
    <source>
        <dbReference type="ARBA" id="ARBA00022475"/>
    </source>
</evidence>
<dbReference type="GO" id="GO:0017089">
    <property type="term" value="F:glycolipid transfer activity"/>
    <property type="evidence" value="ECO:0007669"/>
    <property type="project" value="TreeGrafter"/>
</dbReference>
<dbReference type="PANTHER" id="PTHR37481:SF1">
    <property type="entry name" value="LIPOPOLYSACCHARIDE EXPORT SYSTEM PROTEIN LPTC"/>
    <property type="match status" value="1"/>
</dbReference>
<evidence type="ECO:0000256" key="4">
    <source>
        <dbReference type="ARBA" id="ARBA00022989"/>
    </source>
</evidence>
<evidence type="ECO:0000256" key="5">
    <source>
        <dbReference type="ARBA" id="ARBA00023136"/>
    </source>
</evidence>
<accession>U7UMF9</accession>
<dbReference type="InterPro" id="IPR052363">
    <property type="entry name" value="LPS_export_LptC"/>
</dbReference>
<evidence type="ECO:0000256" key="2">
    <source>
        <dbReference type="ARBA" id="ARBA00022519"/>
    </source>
</evidence>
<dbReference type="GO" id="GO:0005886">
    <property type="term" value="C:plasma membrane"/>
    <property type="evidence" value="ECO:0007669"/>
    <property type="project" value="InterPro"/>
</dbReference>
<dbReference type="Pfam" id="PF06835">
    <property type="entry name" value="LptC"/>
    <property type="match status" value="1"/>
</dbReference>
<keyword evidence="3" id="KW-0812">Transmembrane</keyword>
<dbReference type="GO" id="GO:0030288">
    <property type="term" value="C:outer membrane-bounded periplasmic space"/>
    <property type="evidence" value="ECO:0007669"/>
    <property type="project" value="TreeGrafter"/>
</dbReference>
<name>U7UMF9_9FIRM</name>